<dbReference type="InterPro" id="IPR011002">
    <property type="entry name" value="FliG_a-hlx"/>
</dbReference>
<dbReference type="Proteomes" id="UP001501047">
    <property type="component" value="Unassembled WGS sequence"/>
</dbReference>
<dbReference type="SUPFAM" id="SSF48029">
    <property type="entry name" value="FliG"/>
    <property type="match status" value="1"/>
</dbReference>
<sequence>MNLTFFVSLLSEELRTKYYEEIIKNGQVEEGFWKEVSEYLEKRYRAIFNVEEHITELLRNLEDVEKSRLMMTIQENDIYLFNKMSTKLFSFEDIINMDKYRVKTILLTLDIDTICKAIIGASSRVIDYIQNIFPDIDFLEERKKIGNIQVDEIFRAQDKIIDEINNKY</sequence>
<proteinExistence type="predicted"/>
<accession>A0ABN1KLM2</accession>
<dbReference type="EMBL" id="BAAACI010000002">
    <property type="protein sequence ID" value="GAA0770219.1"/>
    <property type="molecule type" value="Genomic_DNA"/>
</dbReference>
<dbReference type="InterPro" id="IPR023087">
    <property type="entry name" value="Flg_Motor_Flig_C"/>
</dbReference>
<gene>
    <name evidence="2" type="ORF">GCM10008908_12710</name>
</gene>
<comment type="caution">
    <text evidence="2">The sequence shown here is derived from an EMBL/GenBank/DDBJ whole genome shotgun (WGS) entry which is preliminary data.</text>
</comment>
<protein>
    <recommendedName>
        <fullName evidence="1">Flagellar motor switch protein FliG C-terminal domain-containing protein</fullName>
    </recommendedName>
</protein>
<dbReference type="Pfam" id="PF01706">
    <property type="entry name" value="FliG_C"/>
    <property type="match status" value="1"/>
</dbReference>
<reference evidence="2 3" key="1">
    <citation type="journal article" date="2019" name="Int. J. Syst. Evol. Microbiol.">
        <title>The Global Catalogue of Microorganisms (GCM) 10K type strain sequencing project: providing services to taxonomists for standard genome sequencing and annotation.</title>
        <authorList>
            <consortium name="The Broad Institute Genomics Platform"/>
            <consortium name="The Broad Institute Genome Sequencing Center for Infectious Disease"/>
            <person name="Wu L."/>
            <person name="Ma J."/>
        </authorList>
    </citation>
    <scope>NUCLEOTIDE SEQUENCE [LARGE SCALE GENOMIC DNA]</scope>
    <source>
        <strain evidence="2 3">JCM 1417</strain>
    </source>
</reference>
<evidence type="ECO:0000313" key="3">
    <source>
        <dbReference type="Proteomes" id="UP001501047"/>
    </source>
</evidence>
<dbReference type="InterPro" id="IPR000090">
    <property type="entry name" value="Flg_Motor_Flig"/>
</dbReference>
<name>A0ABN1KLM2_CLOSU</name>
<organism evidence="2 3">
    <name type="scientific">Clostridium subterminale</name>
    <dbReference type="NCBI Taxonomy" id="1550"/>
    <lineage>
        <taxon>Bacteria</taxon>
        <taxon>Bacillati</taxon>
        <taxon>Bacillota</taxon>
        <taxon>Clostridia</taxon>
        <taxon>Eubacteriales</taxon>
        <taxon>Clostridiaceae</taxon>
        <taxon>Clostridium</taxon>
    </lineage>
</organism>
<evidence type="ECO:0000259" key="1">
    <source>
        <dbReference type="Pfam" id="PF01706"/>
    </source>
</evidence>
<dbReference type="Gene3D" id="1.10.220.30">
    <property type="match status" value="1"/>
</dbReference>
<dbReference type="PRINTS" id="PR00954">
    <property type="entry name" value="FLGMOTORFLIG"/>
</dbReference>
<feature type="domain" description="Flagellar motor switch protein FliG C-terminal" evidence="1">
    <location>
        <begin position="73"/>
        <end position="165"/>
    </location>
</feature>
<dbReference type="RefSeq" id="WP_343824744.1">
    <property type="nucleotide sequence ID" value="NZ_BAAACI010000002.1"/>
</dbReference>
<evidence type="ECO:0000313" key="2">
    <source>
        <dbReference type="EMBL" id="GAA0770219.1"/>
    </source>
</evidence>
<keyword evidence="3" id="KW-1185">Reference proteome</keyword>